<dbReference type="OrthoDB" id="9813814at2"/>
<reference evidence="17 18" key="1">
    <citation type="submission" date="2017-05" db="EMBL/GenBank/DDBJ databases">
        <title>Vagococcus spp. assemblies.</title>
        <authorList>
            <person name="Gulvik C.A."/>
        </authorList>
    </citation>
    <scope>NUCLEOTIDE SEQUENCE [LARGE SCALE GENOMIC DNA]</scope>
    <source>
        <strain evidence="17 18">LMG 24798</strain>
    </source>
</reference>
<dbReference type="PANTHER" id="PTHR30511">
    <property type="entry name" value="ALANINE RACEMASE"/>
    <property type="match status" value="1"/>
</dbReference>
<dbReference type="Gene3D" id="2.40.37.10">
    <property type="entry name" value="Lyase, Ornithine Decarboxylase, Chain A, domain 1"/>
    <property type="match status" value="1"/>
</dbReference>
<dbReference type="SMART" id="SM01005">
    <property type="entry name" value="Ala_racemase_C"/>
    <property type="match status" value="1"/>
</dbReference>
<accession>A0A430AXY4</accession>
<comment type="catalytic activity">
    <reaction evidence="1 13">
        <text>L-alanine = D-alanine</text>
        <dbReference type="Rhea" id="RHEA:20249"/>
        <dbReference type="ChEBI" id="CHEBI:57416"/>
        <dbReference type="ChEBI" id="CHEBI:57972"/>
        <dbReference type="EC" id="5.1.1.1"/>
    </reaction>
</comment>
<dbReference type="FunFam" id="2.40.37.10:FF:000006">
    <property type="entry name" value="Alanine racemase"/>
    <property type="match status" value="1"/>
</dbReference>
<dbReference type="CDD" id="cd00430">
    <property type="entry name" value="PLPDE_III_AR"/>
    <property type="match status" value="1"/>
</dbReference>
<evidence type="ECO:0000256" key="11">
    <source>
        <dbReference type="ARBA" id="ARBA00060905"/>
    </source>
</evidence>
<comment type="pathway">
    <text evidence="13">Amino-acid biosynthesis; D-alanine biosynthesis; D-alanine from L-alanine: step 1/1.</text>
</comment>
<evidence type="ECO:0000256" key="10">
    <source>
        <dbReference type="ARBA" id="ARBA00023251"/>
    </source>
</evidence>
<keyword evidence="18" id="KW-1185">Reference proteome</keyword>
<dbReference type="GO" id="GO:0046677">
    <property type="term" value="P:response to antibiotic"/>
    <property type="evidence" value="ECO:0007669"/>
    <property type="project" value="UniProtKB-KW"/>
</dbReference>
<dbReference type="GO" id="GO:0030170">
    <property type="term" value="F:pyridoxal phosphate binding"/>
    <property type="evidence" value="ECO:0007669"/>
    <property type="project" value="UniProtKB-UniRule"/>
</dbReference>
<feature type="modified residue" description="N6-(pyridoxal phosphate)lysine" evidence="13 14">
    <location>
        <position position="40"/>
    </location>
</feature>
<keyword evidence="4" id="KW-1003">Cell membrane</keyword>
<dbReference type="Proteomes" id="UP000286773">
    <property type="component" value="Unassembled WGS sequence"/>
</dbReference>
<dbReference type="PANTHER" id="PTHR30511:SF0">
    <property type="entry name" value="ALANINE RACEMASE, CATABOLIC-RELATED"/>
    <property type="match status" value="1"/>
</dbReference>
<proteinExistence type="inferred from homology"/>
<comment type="subcellular location">
    <subcellularLocation>
        <location evidence="3">Cell membrane</location>
        <topology evidence="3">Multi-pass membrane protein</topology>
    </subcellularLocation>
</comment>
<dbReference type="InterPro" id="IPR011079">
    <property type="entry name" value="Ala_racemase_C"/>
</dbReference>
<dbReference type="NCBIfam" id="TIGR00492">
    <property type="entry name" value="alr"/>
    <property type="match status" value="1"/>
</dbReference>
<dbReference type="SUPFAM" id="SSF50621">
    <property type="entry name" value="Alanine racemase C-terminal domain-like"/>
    <property type="match status" value="1"/>
</dbReference>
<evidence type="ECO:0000256" key="15">
    <source>
        <dbReference type="PIRSR" id="PIRSR600821-52"/>
    </source>
</evidence>
<evidence type="ECO:0000256" key="7">
    <source>
        <dbReference type="ARBA" id="ARBA00022989"/>
    </source>
</evidence>
<keyword evidence="6 13" id="KW-0663">Pyridoxal phosphate</keyword>
<evidence type="ECO:0000256" key="9">
    <source>
        <dbReference type="ARBA" id="ARBA00023235"/>
    </source>
</evidence>
<evidence type="ECO:0000256" key="3">
    <source>
        <dbReference type="ARBA" id="ARBA00004651"/>
    </source>
</evidence>
<dbReference type="InterPro" id="IPR029066">
    <property type="entry name" value="PLP-binding_barrel"/>
</dbReference>
<dbReference type="Pfam" id="PF00842">
    <property type="entry name" value="Ala_racemase_C"/>
    <property type="match status" value="1"/>
</dbReference>
<dbReference type="PROSITE" id="PS00395">
    <property type="entry name" value="ALANINE_RACEMASE"/>
    <property type="match status" value="1"/>
</dbReference>
<gene>
    <name evidence="17" type="ORF">CBF27_05120</name>
</gene>
<feature type="binding site" evidence="13 15">
    <location>
        <position position="140"/>
    </location>
    <ligand>
        <name>substrate</name>
    </ligand>
</feature>
<comment type="similarity">
    <text evidence="12">In the C-terminal section; belongs to the alanine racemase family.</text>
</comment>
<dbReference type="InterPro" id="IPR001608">
    <property type="entry name" value="Ala_racemase_N"/>
</dbReference>
<dbReference type="Gene3D" id="3.20.20.10">
    <property type="entry name" value="Alanine racemase"/>
    <property type="match status" value="1"/>
</dbReference>
<comment type="caution">
    <text evidence="17">The sequence shown here is derived from an EMBL/GenBank/DDBJ whole genome shotgun (WGS) entry which is preliminary data.</text>
</comment>
<sequence length="374" mass="41595">MVKGIHRPTRAIINLGAIKRNIINELERLDSRVSLFAVVKADAYGHGAVEVAQAAVAAGASGFCVAVLDEAIELREAGFDVPIIVLGIINPAYLQLVSRYRLSVTAPSNEWLLAAEEAYYEFQLTEKIPVHVKIDTGMGRIGFIDKKEMTKANDYLASSPVFELEGLYTHFATADTVDETYFHLQQQRFAEARQLFPEAIKYVHTANTATALWHDAWGSNMVRFGNAMYGLNPSGTELTPPYQLEEALSLETELLHVKQLKKGEHIGYGADYETQDDEWIGTIPVGYADGLRRSFSGYSVLIDGREAAIVGRICMDQCMIRLPEKYPLGTKVTVYGKNGGRFNSIQKASEYIGTINYELPCNLSERVPRIYVDL</sequence>
<keyword evidence="5" id="KW-0812">Transmembrane</keyword>
<dbReference type="PRINTS" id="PR00992">
    <property type="entry name" value="ALARACEMASE"/>
</dbReference>
<comment type="cofactor">
    <cofactor evidence="2 13 14">
        <name>pyridoxal 5'-phosphate</name>
        <dbReference type="ChEBI" id="CHEBI:597326"/>
    </cofactor>
</comment>
<evidence type="ECO:0000256" key="12">
    <source>
        <dbReference type="ARBA" id="ARBA00061081"/>
    </source>
</evidence>
<dbReference type="InterPro" id="IPR020622">
    <property type="entry name" value="Ala_racemase_pyridoxalP-BS"/>
</dbReference>
<dbReference type="RefSeq" id="WP_126813065.1">
    <property type="nucleotide sequence ID" value="NZ_NGKC01000004.1"/>
</dbReference>
<evidence type="ECO:0000256" key="5">
    <source>
        <dbReference type="ARBA" id="ARBA00022692"/>
    </source>
</evidence>
<feature type="active site" description="Proton acceptor; specific for L-alanine" evidence="13">
    <location>
        <position position="268"/>
    </location>
</feature>
<dbReference type="GO" id="GO:0009252">
    <property type="term" value="P:peptidoglycan biosynthetic process"/>
    <property type="evidence" value="ECO:0007669"/>
    <property type="project" value="TreeGrafter"/>
</dbReference>
<comment type="similarity">
    <text evidence="11">In the N-terminal section; belongs to the acyltransferase 3 family.</text>
</comment>
<keyword evidence="7" id="KW-1133">Transmembrane helix</keyword>
<dbReference type="UniPathway" id="UPA00042">
    <property type="reaction ID" value="UER00497"/>
</dbReference>
<dbReference type="EC" id="5.1.1.1" evidence="13"/>
<evidence type="ECO:0000256" key="8">
    <source>
        <dbReference type="ARBA" id="ARBA00023136"/>
    </source>
</evidence>
<dbReference type="GO" id="GO:0030632">
    <property type="term" value="P:D-alanine biosynthetic process"/>
    <property type="evidence" value="ECO:0007669"/>
    <property type="project" value="UniProtKB-UniRule"/>
</dbReference>
<keyword evidence="8" id="KW-0472">Membrane</keyword>
<dbReference type="Pfam" id="PF01168">
    <property type="entry name" value="Ala_racemase_N"/>
    <property type="match status" value="1"/>
</dbReference>
<dbReference type="FunFam" id="3.20.20.10:FF:000002">
    <property type="entry name" value="Alanine racemase"/>
    <property type="match status" value="1"/>
</dbReference>
<comment type="function">
    <text evidence="13">Catalyzes the interconversion of L-alanine and D-alanine. May also act on other amino acids.</text>
</comment>
<dbReference type="AlphaFoldDB" id="A0A430AXY4"/>
<evidence type="ECO:0000256" key="4">
    <source>
        <dbReference type="ARBA" id="ARBA00022475"/>
    </source>
</evidence>
<protein>
    <recommendedName>
        <fullName evidence="13">Alanine racemase</fullName>
        <ecNumber evidence="13">5.1.1.1</ecNumber>
    </recommendedName>
</protein>
<name>A0A430AXY4_9ENTE</name>
<evidence type="ECO:0000256" key="14">
    <source>
        <dbReference type="PIRSR" id="PIRSR600821-50"/>
    </source>
</evidence>
<dbReference type="GO" id="GO:0005886">
    <property type="term" value="C:plasma membrane"/>
    <property type="evidence" value="ECO:0007669"/>
    <property type="project" value="UniProtKB-SubCell"/>
</dbReference>
<dbReference type="HAMAP" id="MF_01201">
    <property type="entry name" value="Ala_racemase"/>
    <property type="match status" value="1"/>
</dbReference>
<feature type="active site" description="Proton acceptor; specific for D-alanine" evidence="13">
    <location>
        <position position="40"/>
    </location>
</feature>
<dbReference type="GO" id="GO:0008784">
    <property type="term" value="F:alanine racemase activity"/>
    <property type="evidence" value="ECO:0007669"/>
    <property type="project" value="UniProtKB-UniRule"/>
</dbReference>
<keyword evidence="10" id="KW-0046">Antibiotic resistance</keyword>
<dbReference type="GO" id="GO:0005829">
    <property type="term" value="C:cytosol"/>
    <property type="evidence" value="ECO:0007669"/>
    <property type="project" value="TreeGrafter"/>
</dbReference>
<evidence type="ECO:0000259" key="16">
    <source>
        <dbReference type="SMART" id="SM01005"/>
    </source>
</evidence>
<evidence type="ECO:0000256" key="6">
    <source>
        <dbReference type="ARBA" id="ARBA00022898"/>
    </source>
</evidence>
<dbReference type="EMBL" id="NGKC01000004">
    <property type="protein sequence ID" value="RSU12923.1"/>
    <property type="molecule type" value="Genomic_DNA"/>
</dbReference>
<evidence type="ECO:0000313" key="17">
    <source>
        <dbReference type="EMBL" id="RSU12923.1"/>
    </source>
</evidence>
<evidence type="ECO:0000256" key="1">
    <source>
        <dbReference type="ARBA" id="ARBA00000316"/>
    </source>
</evidence>
<feature type="domain" description="Alanine racemase C-terminal" evidence="16">
    <location>
        <begin position="247"/>
        <end position="372"/>
    </location>
</feature>
<dbReference type="InterPro" id="IPR000821">
    <property type="entry name" value="Ala_racemase"/>
</dbReference>
<evidence type="ECO:0000256" key="13">
    <source>
        <dbReference type="HAMAP-Rule" id="MF_01201"/>
    </source>
</evidence>
<evidence type="ECO:0000256" key="2">
    <source>
        <dbReference type="ARBA" id="ARBA00001933"/>
    </source>
</evidence>
<dbReference type="SUPFAM" id="SSF51419">
    <property type="entry name" value="PLP-binding barrel"/>
    <property type="match status" value="1"/>
</dbReference>
<evidence type="ECO:0000313" key="18">
    <source>
        <dbReference type="Proteomes" id="UP000286773"/>
    </source>
</evidence>
<feature type="binding site" evidence="13 15">
    <location>
        <position position="315"/>
    </location>
    <ligand>
        <name>substrate</name>
    </ligand>
</feature>
<dbReference type="InterPro" id="IPR009006">
    <property type="entry name" value="Ala_racemase/Decarboxylase_C"/>
</dbReference>
<keyword evidence="9 13" id="KW-0413">Isomerase</keyword>
<comment type="similarity">
    <text evidence="13">Belongs to the alanine racemase family.</text>
</comment>
<organism evidence="17 18">
    <name type="scientific">Vagococcus acidifermentans</name>
    <dbReference type="NCBI Taxonomy" id="564710"/>
    <lineage>
        <taxon>Bacteria</taxon>
        <taxon>Bacillati</taxon>
        <taxon>Bacillota</taxon>
        <taxon>Bacilli</taxon>
        <taxon>Lactobacillales</taxon>
        <taxon>Enterococcaceae</taxon>
        <taxon>Vagococcus</taxon>
    </lineage>
</organism>